<evidence type="ECO:0000256" key="1">
    <source>
        <dbReference type="ARBA" id="ARBA00008857"/>
    </source>
</evidence>
<dbReference type="Gene3D" id="1.10.443.10">
    <property type="entry name" value="Intergrase catalytic core"/>
    <property type="match status" value="1"/>
</dbReference>
<dbReference type="RefSeq" id="WP_141862591.1">
    <property type="nucleotide sequence ID" value="NZ_BMNV01000011.1"/>
</dbReference>
<dbReference type="InterPro" id="IPR002104">
    <property type="entry name" value="Integrase_catalytic"/>
</dbReference>
<dbReference type="EMBL" id="JANVAD010000009">
    <property type="protein sequence ID" value="MCS6523896.1"/>
    <property type="molecule type" value="Genomic_DNA"/>
</dbReference>
<name>A0ABT2HKV0_9MICO</name>
<keyword evidence="3" id="KW-0233">DNA recombination</keyword>
<proteinExistence type="inferred from homology"/>
<dbReference type="InterPro" id="IPR028259">
    <property type="entry name" value="AP2-like_int_N"/>
</dbReference>
<dbReference type="InterPro" id="IPR050090">
    <property type="entry name" value="Tyrosine_recombinase_XerCD"/>
</dbReference>
<dbReference type="InterPro" id="IPR010998">
    <property type="entry name" value="Integrase_recombinase_N"/>
</dbReference>
<comment type="caution">
    <text evidence="5">The sequence shown here is derived from an EMBL/GenBank/DDBJ whole genome shotgun (WGS) entry which is preliminary data.</text>
</comment>
<dbReference type="PROSITE" id="PS51898">
    <property type="entry name" value="TYR_RECOMBINASE"/>
    <property type="match status" value="1"/>
</dbReference>
<dbReference type="InterPro" id="IPR013762">
    <property type="entry name" value="Integrase-like_cat_sf"/>
</dbReference>
<evidence type="ECO:0000313" key="5">
    <source>
        <dbReference type="EMBL" id="MCS6523896.1"/>
    </source>
</evidence>
<dbReference type="InterPro" id="IPR011010">
    <property type="entry name" value="DNA_brk_join_enz"/>
</dbReference>
<gene>
    <name evidence="5" type="ORF">NYQ28_15110</name>
</gene>
<keyword evidence="6" id="KW-1185">Reference proteome</keyword>
<protein>
    <submittedName>
        <fullName evidence="5">Site-specific integrase</fullName>
    </submittedName>
</protein>
<accession>A0ABT2HKV0</accession>
<dbReference type="GeneID" id="95325067"/>
<evidence type="ECO:0000256" key="2">
    <source>
        <dbReference type="ARBA" id="ARBA00023125"/>
    </source>
</evidence>
<dbReference type="Gene3D" id="1.10.150.130">
    <property type="match status" value="1"/>
</dbReference>
<feature type="domain" description="Tyr recombinase" evidence="4">
    <location>
        <begin position="162"/>
        <end position="346"/>
    </location>
</feature>
<keyword evidence="2" id="KW-0238">DNA-binding</keyword>
<evidence type="ECO:0000259" key="4">
    <source>
        <dbReference type="PROSITE" id="PS51898"/>
    </source>
</evidence>
<comment type="similarity">
    <text evidence="1">Belongs to the 'phage' integrase family.</text>
</comment>
<dbReference type="Pfam" id="PF14657">
    <property type="entry name" value="Arm-DNA-bind_4"/>
    <property type="match status" value="1"/>
</dbReference>
<sequence>MGSIETYTTNGGKRYRVRYRTPDRKQTDKRGFRTKRDAELFLASVEVSKARGEFVRPEDARETIGALGPSWLANQTHLKPSSFRPLEIAWRLHVEPVWGETRVSDVKHSAVQTWVTSMSSASATTVIRNYGVLASILDTAVKDRRILTNPARDVNLPRKKRKEHVYLTHEQVSDLALAAGDRSTLVLVLAYTGLRWGEAVGLRVKDVDFTRRRLNVTVNAVEVANVITVGTPKTHKRRSVPFPALLAPALRERCQGKDGDALVFATKHGTHERRWHNDHGWFPAAVKKAGIPSTTPHGLRHTAASLAVSAGANVKAVQRMLGHASAAMTLDVYADLFEDDLDVVAGRLDDGLARTVVGKMWAEAARNKDESR</sequence>
<dbReference type="Pfam" id="PF00589">
    <property type="entry name" value="Phage_integrase"/>
    <property type="match status" value="1"/>
</dbReference>
<organism evidence="5 6">
    <name type="scientific">Curtobacterium citreum</name>
    <dbReference type="NCBI Taxonomy" id="2036"/>
    <lineage>
        <taxon>Bacteria</taxon>
        <taxon>Bacillati</taxon>
        <taxon>Actinomycetota</taxon>
        <taxon>Actinomycetes</taxon>
        <taxon>Micrococcales</taxon>
        <taxon>Microbacteriaceae</taxon>
        <taxon>Curtobacterium</taxon>
    </lineage>
</organism>
<evidence type="ECO:0000256" key="3">
    <source>
        <dbReference type="ARBA" id="ARBA00023172"/>
    </source>
</evidence>
<reference evidence="5 6" key="1">
    <citation type="submission" date="2022-08" db="EMBL/GenBank/DDBJ databases">
        <title>Taxonomy of Curtobacterium flaccumfaciens.</title>
        <authorList>
            <person name="Osdaghi E."/>
            <person name="Taghavi S.M."/>
            <person name="Hamidizade M."/>
            <person name="Abachi H."/>
            <person name="Fazliarab A."/>
            <person name="Baeyen S."/>
            <person name="Portier P."/>
            <person name="Van Vaerenbergh J."/>
            <person name="Jacques M.-A."/>
        </authorList>
    </citation>
    <scope>NUCLEOTIDE SEQUENCE [LARGE SCALE GENOMIC DNA]</scope>
    <source>
        <strain evidence="5 6">LMG8786T</strain>
    </source>
</reference>
<dbReference type="Proteomes" id="UP001652264">
    <property type="component" value="Unassembled WGS sequence"/>
</dbReference>
<evidence type="ECO:0000313" key="6">
    <source>
        <dbReference type="Proteomes" id="UP001652264"/>
    </source>
</evidence>
<dbReference type="CDD" id="cd01189">
    <property type="entry name" value="INT_ICEBs1_C_like"/>
    <property type="match status" value="1"/>
</dbReference>
<dbReference type="PANTHER" id="PTHR30349:SF64">
    <property type="entry name" value="PROPHAGE INTEGRASE INTD-RELATED"/>
    <property type="match status" value="1"/>
</dbReference>
<dbReference type="PANTHER" id="PTHR30349">
    <property type="entry name" value="PHAGE INTEGRASE-RELATED"/>
    <property type="match status" value="1"/>
</dbReference>
<dbReference type="SUPFAM" id="SSF56349">
    <property type="entry name" value="DNA breaking-rejoining enzymes"/>
    <property type="match status" value="1"/>
</dbReference>